<keyword evidence="2" id="KW-1185">Reference proteome</keyword>
<evidence type="ECO:0008006" key="3">
    <source>
        <dbReference type="Google" id="ProtNLM"/>
    </source>
</evidence>
<evidence type="ECO:0000313" key="2">
    <source>
        <dbReference type="Proteomes" id="UP001325479"/>
    </source>
</evidence>
<accession>A0ABZ0WFE1</accession>
<sequence>MNRSRRKFMLGGSLAMVCTSATFELLGSSVRADAKEIASLPLYQVYGRVQALREDVDTARKILDGAPNDSPLSVMEYLAAITQVSTTGEFFNERWGHRANPLIRQMFADIGYAQQEDAGDCTPWCAATISWCLQRCKLKIPPNAPVALSFKDYGQEATQTARGDIAVFENRFEKGSGHVGFYLSEDSASIIVLGANQSQFVKTGTECGRTYPNSRIVENSFIKNPAPNDSSHSLRLVARRRWSI</sequence>
<gene>
    <name evidence="1" type="ORF">U0042_18295</name>
</gene>
<name>A0ABZ0WFE1_9BURK</name>
<proteinExistence type="predicted"/>
<dbReference type="EMBL" id="CP139965">
    <property type="protein sequence ID" value="WQD76061.1"/>
    <property type="molecule type" value="Genomic_DNA"/>
</dbReference>
<evidence type="ECO:0000313" key="1">
    <source>
        <dbReference type="EMBL" id="WQD76061.1"/>
    </source>
</evidence>
<protein>
    <recommendedName>
        <fullName evidence="3">Peptidase C51 domain-containing protein</fullName>
    </recommendedName>
</protein>
<organism evidence="1 2">
    <name type="scientific">Paraburkholderia kururiensis</name>
    <dbReference type="NCBI Taxonomy" id="984307"/>
    <lineage>
        <taxon>Bacteria</taxon>
        <taxon>Pseudomonadati</taxon>
        <taxon>Pseudomonadota</taxon>
        <taxon>Betaproteobacteria</taxon>
        <taxon>Burkholderiales</taxon>
        <taxon>Burkholderiaceae</taxon>
        <taxon>Paraburkholderia</taxon>
    </lineage>
</organism>
<dbReference type="RefSeq" id="WP_157977951.1">
    <property type="nucleotide sequence ID" value="NZ_CP139965.1"/>
</dbReference>
<dbReference type="Proteomes" id="UP001325479">
    <property type="component" value="Chromosome"/>
</dbReference>
<reference evidence="1 2" key="1">
    <citation type="submission" date="2023-12" db="EMBL/GenBank/DDBJ databases">
        <title>Genome sequencing and assembly of bacterial species from a model synthetic community.</title>
        <authorList>
            <person name="Hogle S.L."/>
        </authorList>
    </citation>
    <scope>NUCLEOTIDE SEQUENCE [LARGE SCALE GENOMIC DNA]</scope>
    <source>
        <strain evidence="1 2">HAMBI 2494</strain>
    </source>
</reference>